<dbReference type="EC" id="3.1.-.-" evidence="2"/>
<name>A0ABW2NXL3_9ACTN</name>
<dbReference type="InterPro" id="IPR044925">
    <property type="entry name" value="His-Me_finger_sf"/>
</dbReference>
<keyword evidence="3" id="KW-1185">Reference proteome</keyword>
<protein>
    <submittedName>
        <fullName evidence="2">HNH endonuclease signature motif containing protein</fullName>
        <ecNumber evidence="2">3.1.-.-</ecNumber>
    </submittedName>
</protein>
<evidence type="ECO:0000313" key="2">
    <source>
        <dbReference type="EMBL" id="MFC7380875.1"/>
    </source>
</evidence>
<dbReference type="RefSeq" id="WP_380823862.1">
    <property type="nucleotide sequence ID" value="NZ_JBHTCG010000001.1"/>
</dbReference>
<evidence type="ECO:0000313" key="3">
    <source>
        <dbReference type="Proteomes" id="UP001596496"/>
    </source>
</evidence>
<dbReference type="Pfam" id="PF13392">
    <property type="entry name" value="HNH_3"/>
    <property type="match status" value="1"/>
</dbReference>
<dbReference type="SUPFAM" id="SSF54060">
    <property type="entry name" value="His-Me finger endonucleases"/>
    <property type="match status" value="1"/>
</dbReference>
<sequence>MTDFITITIAAEISIDEVRDFLVENGSASVADANRFFAKIDVLENGCWRWNASHNRNKGGDYGRFYRDGKYWVTHRWIWEMLNGPVTDGLVLDHYRYPEEGCIGPRCCNPLHLRPVTPRENTLRGVGASAVNSRKSTCPAGHRYDKVSKRGFRICTRCERAYKQAWDAARLAAA</sequence>
<accession>A0ABW2NXL3</accession>
<gene>
    <name evidence="2" type="ORF">ACFQSB_01575</name>
</gene>
<dbReference type="Proteomes" id="UP001596496">
    <property type="component" value="Unassembled WGS sequence"/>
</dbReference>
<keyword evidence="2" id="KW-0378">Hydrolase</keyword>
<organism evidence="2 3">
    <name type="scientific">Sphaerisporangium rhizosphaerae</name>
    <dbReference type="NCBI Taxonomy" id="2269375"/>
    <lineage>
        <taxon>Bacteria</taxon>
        <taxon>Bacillati</taxon>
        <taxon>Actinomycetota</taxon>
        <taxon>Actinomycetes</taxon>
        <taxon>Streptosporangiales</taxon>
        <taxon>Streptosporangiaceae</taxon>
        <taxon>Sphaerisporangium</taxon>
    </lineage>
</organism>
<dbReference type="GO" id="GO:0004519">
    <property type="term" value="F:endonuclease activity"/>
    <property type="evidence" value="ECO:0007669"/>
    <property type="project" value="UniProtKB-KW"/>
</dbReference>
<feature type="domain" description="HNH nuclease" evidence="1">
    <location>
        <begin position="74"/>
        <end position="122"/>
    </location>
</feature>
<reference evidence="3" key="1">
    <citation type="journal article" date="2019" name="Int. J. Syst. Evol. Microbiol.">
        <title>The Global Catalogue of Microorganisms (GCM) 10K type strain sequencing project: providing services to taxonomists for standard genome sequencing and annotation.</title>
        <authorList>
            <consortium name="The Broad Institute Genomics Platform"/>
            <consortium name="The Broad Institute Genome Sequencing Center for Infectious Disease"/>
            <person name="Wu L."/>
            <person name="Ma J."/>
        </authorList>
    </citation>
    <scope>NUCLEOTIDE SEQUENCE [LARGE SCALE GENOMIC DNA]</scope>
    <source>
        <strain evidence="3">CECT 7649</strain>
    </source>
</reference>
<dbReference type="EMBL" id="JBHTCG010000001">
    <property type="protein sequence ID" value="MFC7380875.1"/>
    <property type="molecule type" value="Genomic_DNA"/>
</dbReference>
<keyword evidence="2" id="KW-0255">Endonuclease</keyword>
<dbReference type="InterPro" id="IPR003615">
    <property type="entry name" value="HNH_nuc"/>
</dbReference>
<dbReference type="GO" id="GO:0016787">
    <property type="term" value="F:hydrolase activity"/>
    <property type="evidence" value="ECO:0007669"/>
    <property type="project" value="UniProtKB-KW"/>
</dbReference>
<comment type="caution">
    <text evidence="2">The sequence shown here is derived from an EMBL/GenBank/DDBJ whole genome shotgun (WGS) entry which is preliminary data.</text>
</comment>
<keyword evidence="2" id="KW-0540">Nuclease</keyword>
<evidence type="ECO:0000259" key="1">
    <source>
        <dbReference type="Pfam" id="PF13392"/>
    </source>
</evidence>
<proteinExistence type="predicted"/>